<evidence type="ECO:0000259" key="13">
    <source>
        <dbReference type="PROSITE" id="PS51011"/>
    </source>
</evidence>
<dbReference type="PROSITE" id="PS51183">
    <property type="entry name" value="JMJN"/>
    <property type="match status" value="1"/>
</dbReference>
<comment type="subcellular location">
    <subcellularLocation>
        <location evidence="1">Nucleus</location>
    </subcellularLocation>
</comment>
<dbReference type="CDD" id="cd15518">
    <property type="entry name" value="PHD_Ecm5p_Lid2p_like"/>
    <property type="match status" value="1"/>
</dbReference>
<dbReference type="GO" id="GO:0034647">
    <property type="term" value="F:histone H3K4me/H3K4me2/H3K4me3 demethylase activity"/>
    <property type="evidence" value="ECO:0007669"/>
    <property type="project" value="TreeGrafter"/>
</dbReference>
<feature type="domain" description="CTLH" evidence="12">
    <location>
        <begin position="2194"/>
        <end position="2218"/>
    </location>
</feature>
<dbReference type="Pfam" id="PF01388">
    <property type="entry name" value="ARID"/>
    <property type="match status" value="1"/>
</dbReference>
<feature type="region of interest" description="Disordered" evidence="10">
    <location>
        <begin position="266"/>
        <end position="342"/>
    </location>
</feature>
<feature type="domain" description="ARID" evidence="13">
    <location>
        <begin position="163"/>
        <end position="256"/>
    </location>
</feature>
<feature type="region of interest" description="Disordered" evidence="10">
    <location>
        <begin position="2158"/>
        <end position="2178"/>
    </location>
</feature>
<evidence type="ECO:0000256" key="8">
    <source>
        <dbReference type="PROSITE-ProRule" id="PRU00146"/>
    </source>
</evidence>
<dbReference type="PROSITE" id="PS50897">
    <property type="entry name" value="CTLH"/>
    <property type="match status" value="1"/>
</dbReference>
<dbReference type="SMART" id="SM00249">
    <property type="entry name" value="PHD"/>
    <property type="match status" value="2"/>
</dbReference>
<dbReference type="InterPro" id="IPR036322">
    <property type="entry name" value="WD40_repeat_dom_sf"/>
</dbReference>
<dbReference type="InterPro" id="IPR003347">
    <property type="entry name" value="JmjC_dom"/>
</dbReference>
<dbReference type="FunFam" id="3.30.40.10:FF:000322">
    <property type="entry name" value="PHD transcription factor (Rum1)"/>
    <property type="match status" value="1"/>
</dbReference>
<keyword evidence="6" id="KW-0408">Iron</keyword>
<feature type="region of interest" description="Disordered" evidence="10">
    <location>
        <begin position="1"/>
        <end position="60"/>
    </location>
</feature>
<keyword evidence="4 8" id="KW-0863">Zinc-finger</keyword>
<dbReference type="InterPro" id="IPR013637">
    <property type="entry name" value="Lys_sp_deMease-like_dom"/>
</dbReference>
<keyword evidence="2" id="KW-0479">Metal-binding</keyword>
<dbReference type="InterPro" id="IPR055499">
    <property type="entry name" value="DUF7071"/>
</dbReference>
<dbReference type="EMBL" id="MUNK01000116">
    <property type="protein sequence ID" value="OTA31363.1"/>
    <property type="molecule type" value="Genomic_DNA"/>
</dbReference>
<evidence type="ECO:0000259" key="11">
    <source>
        <dbReference type="PROSITE" id="PS50016"/>
    </source>
</evidence>
<dbReference type="InterPro" id="IPR011011">
    <property type="entry name" value="Znf_FYVE_PHD"/>
</dbReference>
<dbReference type="Pfam" id="PF02373">
    <property type="entry name" value="JmjC"/>
    <property type="match status" value="1"/>
</dbReference>
<dbReference type="Gene3D" id="2.60.120.650">
    <property type="entry name" value="Cupin"/>
    <property type="match status" value="1"/>
</dbReference>
<dbReference type="InterPro" id="IPR004198">
    <property type="entry name" value="Znf_C5HC2"/>
</dbReference>
<sequence>MVVPPSTGGATATVTAARLSPSDPATVPVAPSSKTKPGQQPVSAPGTLNGPPSGNNHAIPLSARRAEPLDLSTVERRGQPNMPVYKEQKERLFGIPNAPSFHPTEEEFRDPMEYMRKITPEGSKYGIIKIVPPDSWQPTFAINTERFHFRTRRQELNSVEGGNRVNNDYLDQLARFHKQNGHNLNRFPSVDKRPLDLYRLKKTVERKGGFDTVCKGKRWAEVGRDLGYSGKIMSSLSTSLKNSYQKWLLPYEEYLRVAKPGVHHQLEMMNGGPTQPYTPSPGPSPAKKAQGQTPTSMNGTPTMQASAALNATINGQGSPPSLSREVSTQSHPGTSNTGGFTPVNAGGGFTAVNAPTPAASFTSVNGPNGFHSNGATPQRTLDTPPSNNGQQAIAPHPNGVAALKRQHSDQLLSPDELDAIGRRSKRLRKDVPTVAGSNMHHSSHSRMAGGKAVVERERGDHTPGEVCESCLRPEKNKMIECGTCDSVYHMYCLEPPLKERPPFEWHCPRCLVGTGEYGFEEGDVHSLAGFQRKANEFKKYHFETLGKLHSPFTETKRHLDEADIEKEFWRLVDELSDATEVEYGADIHCTTHGSGFPTIEKQPRDAYSTDPWNLNILPLDKESLFRHVKSDVSGMTIPWLYVGMIFSTFCWHNEDHFAYSANYQHFGETKTWYGVPGEDAYKFEAAMKGEMPELFETQPDLMFQLVTLARPEKLRKAGVRVYAIDQHAGEFVVTFPRAYHAGFNQGFNFNEAVNFAPIDWEPFGKEGVERLRNYRKQPCFSHDEMLLTAGGRDNSIKTSKWLAPAMEQMRDEELAARKQFLEGADAESGVAAAEPYLGPRYKATPEMIDPEKEEEECICHYCKCYCYLSRFRCNKTGKHLCLLHAGSFECCDSLEFERYSGQNGDHTLLYRMTDDALVSTVKKVVDKATIPEAWAAKVDSELDDNPRPSLKHLRTLLTEGEKIQHDLPQLADLRRFVERCNEWVEEATNYITRKQQSRRKSEKGWRKGMAKQAELEERDKELRKVDNIRKLLSSADEIGFECPEITTLHERAENIADFQRDADAALNNIRSNTTTDFEELLQRGKEFHVDIPEIGNLERVVKRLQWDDMAKSKKPNSETRRQEQTLKQIDEFIEEGLAIGVPDTNPDLIFFREHKAQAELWEQKAKELMAAEQVHYQQLDSLSTQAATLPVSAETLAAVDGILKKQREVQERIMALVEQSKDPDFRKRPHYEDMRQILKALEELQSKPAGTIDLEKLQKQHEDWMRRGKKLFGKSNAPLHILLQHMKLVSDRNESCFDLTDKPRMPVEPSSRANSPEAGAEEQPITDGSNSSRDVFCICRKSEAGMMIECEICHEWYHGKCLKIARGKVKEDDKYTCPICDWRVKIPRDAARPKLEDLQAWQDELLNLPFQPEEEAVLDNVTEYGQNFRDFLRPIVNPENPTTPEEIGTLRFYLRKIEGADILLAEETNYLRQELHKWAPVAPEPPPKMEVSNSTRKPRPTKQQKLMAQLGITNPNDLPLQYKIKPHVAKRKASEAFSKNQPLQPATSSSMSPTNANAQSPMLGPTRGQTPNGTRPFLTPLSIQVLGELASAPVVSKVLTAEPHMNSEKLLKMKGILMSDASAKNIEADVMKQRIADYVGSVNVQPAYGYGGSSRRSSTPKNAAANATPGQGPMWTNLPSSSGPALGHATAPLASPGQFSFQPHASPTFDNHIYDGAGGSMFESPSNENKAQLASPNFGAQSGSMFDSPKPAPLHAGMGSPGFGAGQHSANNIDNVFADLLHDHDHDHDHFGGFDGVNEAKDKMSEHETVPEEPANVEELPSSHQSAPVIDGKSEAEVQTASPSEKVDRNAVAASAPSPGAEKEMADVSMPDANDVPATARQEQPPNEPEPETEHAQKQEQEQRHDEAPAERAKTFELDRETHSTSSPIVTAGPDVSSEPDQSTSAPESTAQQQQHPQTHQTHNIPREERSSGEPSNESGGPQKRRRQSSSSPLSGARLTGVYRSGQPESKRLRANDTSQATRPKQAEDMRLDNKSSQHEHRARTSANGSSSQNGGSSPHTNGSTKSGDTNGYHTNGHAEPNVSPFYGHDREEVTRILMQSLSDLGYGGAARQLSAESGFELEIPSVAAFRNAVQQGEWEEAEALLLGSDTEYEGGGVSLGNGYSSPSRRKSRQSFGSQNGYMRHGLPLAEGADTTTLKFLLREQKYLELLERRDANSALSVLRNELTPLKRDIGRLHALSSLMMTPSAEEMRVQAGWDGAQGSSRNFLLSEISKSISPSVMIPEHRLATLFTAVQEDQILNCRYHNTTAQPSLYTDHECSPDDFPLHSLTELRNHTDEVWHLDFSHDGSLLATAGKDGLVCIYETQNWRLVHEIREHERGVHHSDGGRGVCYVSFSPDDRYLISCSQNNEFIVISVREGRRVAHADHFDYPVTSAAWLPDSETFVVGSQGSRRPLGLYSLQGGGGSSTNGGVVRNNEIYSFRDPPWDNNVKENPNSFRITDVAVNQRGSRMVATTIDNKIMLFDLLTSRMKIAEWQMDDKLTSISFSADGDQLLVNMNEGRVLALDSETGELVMRYEGAKQQEFVIRSCFGGAGENFVLSGSEDSRVYVWRKQTGAQVAVLEAHGQGTVNAVAWHPREFGCFASAGDDRGVRM</sequence>
<dbReference type="STRING" id="1157616.A0A1Z5T5P4"/>
<evidence type="ECO:0000259" key="12">
    <source>
        <dbReference type="PROSITE" id="PS50897"/>
    </source>
</evidence>
<dbReference type="PROSITE" id="PS50082">
    <property type="entry name" value="WD_REPEATS_2"/>
    <property type="match status" value="1"/>
</dbReference>
<dbReference type="SUPFAM" id="SSF50978">
    <property type="entry name" value="WD40 repeat-like"/>
    <property type="match status" value="1"/>
</dbReference>
<accession>A0A1Z5T5P4</accession>
<dbReference type="SUPFAM" id="SSF46774">
    <property type="entry name" value="ARID-like"/>
    <property type="match status" value="1"/>
</dbReference>
<feature type="compositionally biased region" description="Basic and acidic residues" evidence="10">
    <location>
        <begin position="65"/>
        <end position="78"/>
    </location>
</feature>
<dbReference type="GO" id="GO:0000785">
    <property type="term" value="C:chromatin"/>
    <property type="evidence" value="ECO:0007669"/>
    <property type="project" value="TreeGrafter"/>
</dbReference>
<dbReference type="PROSITE" id="PS01359">
    <property type="entry name" value="ZF_PHD_1"/>
    <property type="match status" value="2"/>
</dbReference>
<feature type="domain" description="PHD-type" evidence="11">
    <location>
        <begin position="1334"/>
        <end position="1383"/>
    </location>
</feature>
<keyword evidence="7" id="KW-0539">Nucleus</keyword>
<evidence type="ECO:0000256" key="2">
    <source>
        <dbReference type="ARBA" id="ARBA00022723"/>
    </source>
</evidence>
<dbReference type="GO" id="GO:0008270">
    <property type="term" value="F:zinc ion binding"/>
    <property type="evidence" value="ECO:0007669"/>
    <property type="project" value="UniProtKB-KW"/>
</dbReference>
<feature type="compositionally biased region" description="Polar residues" evidence="10">
    <location>
        <begin position="360"/>
        <end position="391"/>
    </location>
</feature>
<feature type="compositionally biased region" description="Polar residues" evidence="10">
    <location>
        <begin position="1537"/>
        <end position="1560"/>
    </location>
</feature>
<dbReference type="VEuPathDB" id="FungiDB:BTJ68_08375"/>
<feature type="region of interest" description="Disordered" evidence="10">
    <location>
        <begin position="1299"/>
        <end position="1331"/>
    </location>
</feature>
<reference evidence="16 17" key="1">
    <citation type="submission" date="2017-01" db="EMBL/GenBank/DDBJ databases">
        <title>The recent genome duplication of the halophilic yeast Hortaea werneckii: insights from long-read sequencing.</title>
        <authorList>
            <person name="Sinha S."/>
            <person name="Flibotte S."/>
            <person name="Neira M."/>
            <person name="Lenassi M."/>
            <person name="Gostincar C."/>
            <person name="Stajich J.E."/>
            <person name="Nislow C.E."/>
        </authorList>
    </citation>
    <scope>NUCLEOTIDE SEQUENCE [LARGE SCALE GENOMIC DNA]</scope>
    <source>
        <strain evidence="16 17">EXF-2000</strain>
    </source>
</reference>
<dbReference type="InterPro" id="IPR013083">
    <property type="entry name" value="Znf_RING/FYVE/PHD"/>
</dbReference>
<dbReference type="SUPFAM" id="SSF57903">
    <property type="entry name" value="FYVE/PHD zinc finger"/>
    <property type="match status" value="2"/>
</dbReference>
<feature type="region of interest" description="Disordered" evidence="10">
    <location>
        <begin position="65"/>
        <end position="84"/>
    </location>
</feature>
<proteinExistence type="predicted"/>
<dbReference type="InterPro" id="IPR015943">
    <property type="entry name" value="WD40/YVTN_repeat-like_dom_sf"/>
</dbReference>
<dbReference type="SMART" id="SM00501">
    <property type="entry name" value="BRIGHT"/>
    <property type="match status" value="1"/>
</dbReference>
<dbReference type="SUPFAM" id="SSF51197">
    <property type="entry name" value="Clavaminate synthase-like"/>
    <property type="match status" value="1"/>
</dbReference>
<feature type="compositionally biased region" description="Low complexity" evidence="10">
    <location>
        <begin position="1973"/>
        <end position="1982"/>
    </location>
</feature>
<keyword evidence="17" id="KW-1185">Reference proteome</keyword>
<feature type="compositionally biased region" description="Polar residues" evidence="10">
    <location>
        <begin position="290"/>
        <end position="339"/>
    </location>
</feature>
<dbReference type="GO" id="GO:0003677">
    <property type="term" value="F:DNA binding"/>
    <property type="evidence" value="ECO:0007669"/>
    <property type="project" value="InterPro"/>
</dbReference>
<feature type="compositionally biased region" description="Basic and acidic residues" evidence="10">
    <location>
        <begin position="2025"/>
        <end position="2040"/>
    </location>
</feature>
<dbReference type="FunCoup" id="A0A1Z5T5P4">
    <property type="interactions" value="588"/>
</dbReference>
<name>A0A1Z5T5P4_HORWE</name>
<organism evidence="16 17">
    <name type="scientific">Hortaea werneckii EXF-2000</name>
    <dbReference type="NCBI Taxonomy" id="1157616"/>
    <lineage>
        <taxon>Eukaryota</taxon>
        <taxon>Fungi</taxon>
        <taxon>Dikarya</taxon>
        <taxon>Ascomycota</taxon>
        <taxon>Pezizomycotina</taxon>
        <taxon>Dothideomycetes</taxon>
        <taxon>Dothideomycetidae</taxon>
        <taxon>Mycosphaerellales</taxon>
        <taxon>Teratosphaeriaceae</taxon>
        <taxon>Hortaea</taxon>
    </lineage>
</organism>
<dbReference type="Pfam" id="PF00628">
    <property type="entry name" value="PHD"/>
    <property type="match status" value="2"/>
</dbReference>
<dbReference type="PROSITE" id="PS51011">
    <property type="entry name" value="ARID"/>
    <property type="match status" value="1"/>
</dbReference>
<dbReference type="InParanoid" id="A0A1Z5T5P4"/>
<dbReference type="Pfam" id="PF02928">
    <property type="entry name" value="zf-C5HC2"/>
    <property type="match status" value="1"/>
</dbReference>
<dbReference type="Pfam" id="PF08429">
    <property type="entry name" value="PLU-1"/>
    <property type="match status" value="1"/>
</dbReference>
<dbReference type="Pfam" id="PF00400">
    <property type="entry name" value="WD40"/>
    <property type="match status" value="3"/>
</dbReference>
<evidence type="ECO:0000256" key="1">
    <source>
        <dbReference type="ARBA" id="ARBA00004123"/>
    </source>
</evidence>
<evidence type="ECO:0000256" key="5">
    <source>
        <dbReference type="ARBA" id="ARBA00022833"/>
    </source>
</evidence>
<dbReference type="SMART" id="SM01014">
    <property type="entry name" value="ARID"/>
    <property type="match status" value="1"/>
</dbReference>
<dbReference type="OrthoDB" id="1678912at2759"/>
<feature type="compositionally biased region" description="Low complexity" evidence="10">
    <location>
        <begin position="7"/>
        <end position="17"/>
    </location>
</feature>
<evidence type="ECO:0000259" key="14">
    <source>
        <dbReference type="PROSITE" id="PS51183"/>
    </source>
</evidence>
<dbReference type="SMART" id="SM00320">
    <property type="entry name" value="WD40"/>
    <property type="match status" value="7"/>
</dbReference>
<feature type="domain" description="JmjN" evidence="14">
    <location>
        <begin position="98"/>
        <end position="139"/>
    </location>
</feature>
<evidence type="ECO:0000256" key="7">
    <source>
        <dbReference type="ARBA" id="ARBA00023242"/>
    </source>
</evidence>
<evidence type="ECO:0000256" key="9">
    <source>
        <dbReference type="PROSITE-ProRule" id="PRU00221"/>
    </source>
</evidence>
<feature type="region of interest" description="Disordered" evidence="10">
    <location>
        <begin position="1481"/>
        <end position="1503"/>
    </location>
</feature>
<dbReference type="PANTHER" id="PTHR10694:SF33">
    <property type="entry name" value="LYSINE-SPECIFIC DEMETHYLASE 5"/>
    <property type="match status" value="1"/>
</dbReference>
<dbReference type="CDD" id="cd16100">
    <property type="entry name" value="ARID"/>
    <property type="match status" value="1"/>
</dbReference>
<feature type="region of interest" description="Disordered" evidence="10">
    <location>
        <begin position="360"/>
        <end position="449"/>
    </location>
</feature>
<dbReference type="InterPro" id="IPR001680">
    <property type="entry name" value="WD40_rpt"/>
</dbReference>
<dbReference type="InterPro" id="IPR019787">
    <property type="entry name" value="Znf_PHD-finger"/>
</dbReference>
<dbReference type="InterPro" id="IPR001965">
    <property type="entry name" value="Znf_PHD"/>
</dbReference>
<evidence type="ECO:0000259" key="15">
    <source>
        <dbReference type="PROSITE" id="PS51184"/>
    </source>
</evidence>
<evidence type="ECO:0000313" key="17">
    <source>
        <dbReference type="Proteomes" id="UP000194280"/>
    </source>
</evidence>
<dbReference type="SMART" id="SM00545">
    <property type="entry name" value="JmjN"/>
    <property type="match status" value="1"/>
</dbReference>
<dbReference type="Pfam" id="PF02375">
    <property type="entry name" value="JmjN"/>
    <property type="match status" value="1"/>
</dbReference>
<feature type="region of interest" description="Disordered" evidence="10">
    <location>
        <begin position="1531"/>
        <end position="1571"/>
    </location>
</feature>
<dbReference type="Gene3D" id="1.10.150.60">
    <property type="entry name" value="ARID DNA-binding domain"/>
    <property type="match status" value="1"/>
</dbReference>
<dbReference type="SMART" id="SM00558">
    <property type="entry name" value="JmjC"/>
    <property type="match status" value="1"/>
</dbReference>
<feature type="domain" description="PHD-type" evidence="11">
    <location>
        <begin position="464"/>
        <end position="513"/>
    </location>
</feature>
<dbReference type="PROSITE" id="PS50294">
    <property type="entry name" value="WD_REPEATS_REGION"/>
    <property type="match status" value="1"/>
</dbReference>
<dbReference type="FunFam" id="1.10.150.60:FF:000010">
    <property type="entry name" value="PHD transcription factor (Rum1)"/>
    <property type="match status" value="1"/>
</dbReference>
<evidence type="ECO:0000256" key="10">
    <source>
        <dbReference type="SAM" id="MobiDB-lite"/>
    </source>
</evidence>
<feature type="compositionally biased region" description="Low complexity" evidence="10">
    <location>
        <begin position="2046"/>
        <end position="2058"/>
    </location>
</feature>
<evidence type="ECO:0000256" key="3">
    <source>
        <dbReference type="ARBA" id="ARBA00022737"/>
    </source>
</evidence>
<dbReference type="InterPro" id="IPR006595">
    <property type="entry name" value="CTLH_C"/>
</dbReference>
<feature type="compositionally biased region" description="Basic and acidic residues" evidence="10">
    <location>
        <begin position="1892"/>
        <end position="1923"/>
    </location>
</feature>
<feature type="compositionally biased region" description="Polar residues" evidence="10">
    <location>
        <begin position="2059"/>
        <end position="2074"/>
    </location>
</feature>
<dbReference type="InterPro" id="IPR036431">
    <property type="entry name" value="ARID_dom_sf"/>
</dbReference>
<dbReference type="PROSITE" id="PS51184">
    <property type="entry name" value="JMJC"/>
    <property type="match status" value="1"/>
</dbReference>
<comment type="caution">
    <text evidence="16">The sequence shown here is derived from an EMBL/GenBank/DDBJ whole genome shotgun (WGS) entry which is preliminary data.</text>
</comment>
<keyword evidence="9" id="KW-0853">WD repeat</keyword>
<gene>
    <name evidence="16" type="ORF">BTJ68_08375</name>
</gene>
<dbReference type="Pfam" id="PF23627">
    <property type="entry name" value="LisH_WDR26"/>
    <property type="match status" value="1"/>
</dbReference>
<feature type="region of interest" description="Disordered" evidence="10">
    <location>
        <begin position="1650"/>
        <end position="1697"/>
    </location>
</feature>
<keyword evidence="5" id="KW-0862">Zinc</keyword>
<protein>
    <submittedName>
        <fullName evidence="16">Uncharacterized protein</fullName>
    </submittedName>
</protein>
<dbReference type="PROSITE" id="PS50016">
    <property type="entry name" value="ZF_PHD_2"/>
    <property type="match status" value="2"/>
</dbReference>
<dbReference type="Gene3D" id="2.130.10.10">
    <property type="entry name" value="YVTN repeat-like/Quinoprotein amine dehydrogenase"/>
    <property type="match status" value="1"/>
</dbReference>
<dbReference type="Proteomes" id="UP000194280">
    <property type="component" value="Unassembled WGS sequence"/>
</dbReference>
<feature type="compositionally biased region" description="Polar residues" evidence="10">
    <location>
        <begin position="1939"/>
        <end position="1949"/>
    </location>
</feature>
<dbReference type="GO" id="GO:0006355">
    <property type="term" value="P:regulation of DNA-templated transcription"/>
    <property type="evidence" value="ECO:0007669"/>
    <property type="project" value="TreeGrafter"/>
</dbReference>
<dbReference type="GO" id="GO:0005634">
    <property type="term" value="C:nucleus"/>
    <property type="evidence" value="ECO:0007669"/>
    <property type="project" value="UniProtKB-SubCell"/>
</dbReference>
<dbReference type="Gene3D" id="3.30.40.10">
    <property type="entry name" value="Zinc/RING finger domain, C3HC4 (zinc finger)"/>
    <property type="match status" value="2"/>
</dbReference>
<evidence type="ECO:0000313" key="16">
    <source>
        <dbReference type="EMBL" id="OTA31363.1"/>
    </source>
</evidence>
<evidence type="ECO:0000256" key="4">
    <source>
        <dbReference type="ARBA" id="ARBA00022771"/>
    </source>
</evidence>
<keyword evidence="3" id="KW-0677">Repeat</keyword>
<dbReference type="Pfam" id="PF23257">
    <property type="entry name" value="DUF7071"/>
    <property type="match status" value="1"/>
</dbReference>
<dbReference type="InterPro" id="IPR001606">
    <property type="entry name" value="ARID_dom"/>
</dbReference>
<feature type="compositionally biased region" description="Polar residues" evidence="10">
    <location>
        <begin position="32"/>
        <end position="42"/>
    </location>
</feature>
<dbReference type="InterPro" id="IPR019786">
    <property type="entry name" value="Zinc_finger_PHD-type_CS"/>
</dbReference>
<dbReference type="FunFam" id="2.60.120.650:FF:000014">
    <property type="entry name" value="PHD transcription factor (Rum1)"/>
    <property type="match status" value="1"/>
</dbReference>
<feature type="compositionally biased region" description="Basic and acidic residues" evidence="10">
    <location>
        <begin position="1790"/>
        <end position="1810"/>
    </location>
</feature>
<evidence type="ECO:0000256" key="6">
    <source>
        <dbReference type="ARBA" id="ARBA00023004"/>
    </source>
</evidence>
<dbReference type="InterPro" id="IPR003349">
    <property type="entry name" value="JmjN"/>
</dbReference>
<feature type="region of interest" description="Disordered" evidence="10">
    <location>
        <begin position="1790"/>
        <end position="2087"/>
    </location>
</feature>
<feature type="compositionally biased region" description="Low complexity" evidence="10">
    <location>
        <begin position="1950"/>
        <end position="1963"/>
    </location>
</feature>
<feature type="domain" description="JmjC" evidence="15">
    <location>
        <begin position="606"/>
        <end position="772"/>
    </location>
</feature>
<dbReference type="PANTHER" id="PTHR10694">
    <property type="entry name" value="LYSINE-SPECIFIC DEMETHYLASE"/>
    <property type="match status" value="1"/>
</dbReference>
<feature type="repeat" description="WD" evidence="9">
    <location>
        <begin position="2333"/>
        <end position="2374"/>
    </location>
</feature>